<evidence type="ECO:0000313" key="8">
    <source>
        <dbReference type="EMBL" id="RHZ49484.1"/>
    </source>
</evidence>
<comment type="subcellular location">
    <subcellularLocation>
        <location evidence="1">Membrane</location>
        <topology evidence="1">Multi-pass membrane protein</topology>
    </subcellularLocation>
</comment>
<gene>
    <name evidence="8" type="ORF">CDV56_100255</name>
</gene>
<dbReference type="PANTHER" id="PTHR33048">
    <property type="entry name" value="PTH11-LIKE INTEGRAL MEMBRANE PROTEIN (AFU_ORTHOLOGUE AFUA_5G11245)"/>
    <property type="match status" value="1"/>
</dbReference>
<evidence type="ECO:0000256" key="3">
    <source>
        <dbReference type="ARBA" id="ARBA00022989"/>
    </source>
</evidence>
<feature type="transmembrane region" description="Helical" evidence="6">
    <location>
        <begin position="139"/>
        <end position="161"/>
    </location>
</feature>
<accession>A0A397GIB3</accession>
<dbReference type="EMBL" id="NKHU02000177">
    <property type="protein sequence ID" value="RHZ49484.1"/>
    <property type="molecule type" value="Genomic_DNA"/>
</dbReference>
<dbReference type="Pfam" id="PF20684">
    <property type="entry name" value="Fung_rhodopsin"/>
    <property type="match status" value="1"/>
</dbReference>
<reference evidence="8" key="1">
    <citation type="submission" date="2018-08" db="EMBL/GenBank/DDBJ databases">
        <title>Draft genome sequence of azole-resistant Aspergillus thermomutatus (Neosartorya pseudofischeri) strain HMR AF 39, isolated from a human nasal aspirate.</title>
        <authorList>
            <person name="Parent-Michaud M."/>
            <person name="Dufresne P.J."/>
            <person name="Fournier E."/>
            <person name="Martineau C."/>
            <person name="Moreira S."/>
            <person name="Perkins V."/>
            <person name="De Repentigny L."/>
            <person name="Dufresne S.F."/>
        </authorList>
    </citation>
    <scope>NUCLEOTIDE SEQUENCE [LARGE SCALE GENOMIC DNA]</scope>
    <source>
        <strain evidence="8">HMR AF 39</strain>
    </source>
</reference>
<dbReference type="PANTHER" id="PTHR33048:SF129">
    <property type="entry name" value="INTEGRAL MEMBRANE PROTEIN-RELATED"/>
    <property type="match status" value="1"/>
</dbReference>
<dbReference type="OrthoDB" id="4506280at2759"/>
<organism evidence="8 9">
    <name type="scientific">Aspergillus thermomutatus</name>
    <name type="common">Neosartorya pseudofischeri</name>
    <dbReference type="NCBI Taxonomy" id="41047"/>
    <lineage>
        <taxon>Eukaryota</taxon>
        <taxon>Fungi</taxon>
        <taxon>Dikarya</taxon>
        <taxon>Ascomycota</taxon>
        <taxon>Pezizomycotina</taxon>
        <taxon>Eurotiomycetes</taxon>
        <taxon>Eurotiomycetidae</taxon>
        <taxon>Eurotiales</taxon>
        <taxon>Aspergillaceae</taxon>
        <taxon>Aspergillus</taxon>
        <taxon>Aspergillus subgen. Fumigati</taxon>
    </lineage>
</organism>
<proteinExistence type="inferred from homology"/>
<dbReference type="GO" id="GO:0016020">
    <property type="term" value="C:membrane"/>
    <property type="evidence" value="ECO:0007669"/>
    <property type="project" value="UniProtKB-SubCell"/>
</dbReference>
<feature type="transmembrane region" description="Helical" evidence="6">
    <location>
        <begin position="105"/>
        <end position="127"/>
    </location>
</feature>
<dbReference type="Proteomes" id="UP000215305">
    <property type="component" value="Unassembled WGS sequence"/>
</dbReference>
<feature type="domain" description="Rhodopsin" evidence="7">
    <location>
        <begin position="73"/>
        <end position="165"/>
    </location>
</feature>
<keyword evidence="9" id="KW-1185">Reference proteome</keyword>
<evidence type="ECO:0000256" key="2">
    <source>
        <dbReference type="ARBA" id="ARBA00022692"/>
    </source>
</evidence>
<evidence type="ECO:0000256" key="1">
    <source>
        <dbReference type="ARBA" id="ARBA00004141"/>
    </source>
</evidence>
<sequence length="170" mass="19378">MPQALTGVAGLALVFRYTIKTWIRWMLPHVSSPERVWGMEDILYGTAYAFDVSHMVFIQRRSVILEQENVPRVPSDTLTSFENGLGRHMWFLTDLERKMALKNEFISQPLAVTASMLSRSGMMCFLYTCFSSIDKHIRVSILMCMAIQVVVNMVTVVQIIVQCGPDPYHA</sequence>
<comment type="similarity">
    <text evidence="5">Belongs to the SAT4 family.</text>
</comment>
<dbReference type="VEuPathDB" id="FungiDB:CDV56_100255"/>
<evidence type="ECO:0000256" key="6">
    <source>
        <dbReference type="SAM" id="Phobius"/>
    </source>
</evidence>
<evidence type="ECO:0000256" key="5">
    <source>
        <dbReference type="ARBA" id="ARBA00038359"/>
    </source>
</evidence>
<keyword evidence="4 6" id="KW-0472">Membrane</keyword>
<dbReference type="InterPro" id="IPR049326">
    <property type="entry name" value="Rhodopsin_dom_fungi"/>
</dbReference>
<keyword evidence="3 6" id="KW-1133">Transmembrane helix</keyword>
<evidence type="ECO:0000259" key="7">
    <source>
        <dbReference type="Pfam" id="PF20684"/>
    </source>
</evidence>
<dbReference type="InterPro" id="IPR052337">
    <property type="entry name" value="SAT4-like"/>
</dbReference>
<dbReference type="GeneID" id="38122229"/>
<protein>
    <recommendedName>
        <fullName evidence="7">Rhodopsin domain-containing protein</fullName>
    </recommendedName>
</protein>
<dbReference type="RefSeq" id="XP_026612358.1">
    <property type="nucleotide sequence ID" value="XM_026753874.1"/>
</dbReference>
<feature type="non-terminal residue" evidence="8">
    <location>
        <position position="170"/>
    </location>
</feature>
<keyword evidence="2 6" id="KW-0812">Transmembrane</keyword>
<name>A0A397GIB3_ASPTH</name>
<evidence type="ECO:0000313" key="9">
    <source>
        <dbReference type="Proteomes" id="UP000215305"/>
    </source>
</evidence>
<evidence type="ECO:0000256" key="4">
    <source>
        <dbReference type="ARBA" id="ARBA00023136"/>
    </source>
</evidence>
<dbReference type="AlphaFoldDB" id="A0A397GIB3"/>
<comment type="caution">
    <text evidence="8">The sequence shown here is derived from an EMBL/GenBank/DDBJ whole genome shotgun (WGS) entry which is preliminary data.</text>
</comment>